<evidence type="ECO:0000313" key="1">
    <source>
        <dbReference type="EMBL" id="PVI07414.1"/>
    </source>
</evidence>
<dbReference type="EMBL" id="KZ805304">
    <property type="protein sequence ID" value="PVI07414.1"/>
    <property type="molecule type" value="Genomic_DNA"/>
</dbReference>
<organism evidence="1 2">
    <name type="scientific">Periconia macrospinosa</name>
    <dbReference type="NCBI Taxonomy" id="97972"/>
    <lineage>
        <taxon>Eukaryota</taxon>
        <taxon>Fungi</taxon>
        <taxon>Dikarya</taxon>
        <taxon>Ascomycota</taxon>
        <taxon>Pezizomycotina</taxon>
        <taxon>Dothideomycetes</taxon>
        <taxon>Pleosporomycetidae</taxon>
        <taxon>Pleosporales</taxon>
        <taxon>Massarineae</taxon>
        <taxon>Periconiaceae</taxon>
        <taxon>Periconia</taxon>
    </lineage>
</organism>
<gene>
    <name evidence="1" type="ORF">DM02DRAFT_723586</name>
</gene>
<name>A0A2V1ECL1_9PLEO</name>
<evidence type="ECO:0008006" key="3">
    <source>
        <dbReference type="Google" id="ProtNLM"/>
    </source>
</evidence>
<dbReference type="AlphaFoldDB" id="A0A2V1ECL1"/>
<protein>
    <recommendedName>
        <fullName evidence="3">F-box domain-containing protein</fullName>
    </recommendedName>
</protein>
<evidence type="ECO:0000313" key="2">
    <source>
        <dbReference type="Proteomes" id="UP000244855"/>
    </source>
</evidence>
<proteinExistence type="predicted"/>
<sequence length="185" mass="21928">MDYLTFLPHELKLEITRNLDQPALNALTRTSKSLIAPALEFLYIDITVNIHGLFPLLDRLLKNPDFAAKARSLRLDIRSLDQLHKWSYFRNEQEWEEFGESCRRFLMSRLPVRIRFEDWIRDLKNREIAAGVGLLLCIFPNLESLEMKNSIWRTRTLMKKLFPLRSSKLKKEDLLSNLGSVRHFR</sequence>
<accession>A0A2V1ECL1</accession>
<keyword evidence="2" id="KW-1185">Reference proteome</keyword>
<dbReference type="Proteomes" id="UP000244855">
    <property type="component" value="Unassembled WGS sequence"/>
</dbReference>
<feature type="non-terminal residue" evidence="1">
    <location>
        <position position="185"/>
    </location>
</feature>
<reference evidence="1 2" key="1">
    <citation type="journal article" date="2018" name="Sci. Rep.">
        <title>Comparative genomics provides insights into the lifestyle and reveals functional heterogeneity of dark septate endophytic fungi.</title>
        <authorList>
            <person name="Knapp D.G."/>
            <person name="Nemeth J.B."/>
            <person name="Barry K."/>
            <person name="Hainaut M."/>
            <person name="Henrissat B."/>
            <person name="Johnson J."/>
            <person name="Kuo A."/>
            <person name="Lim J.H.P."/>
            <person name="Lipzen A."/>
            <person name="Nolan M."/>
            <person name="Ohm R.A."/>
            <person name="Tamas L."/>
            <person name="Grigoriev I.V."/>
            <person name="Spatafora J.W."/>
            <person name="Nagy L.G."/>
            <person name="Kovacs G.M."/>
        </authorList>
    </citation>
    <scope>NUCLEOTIDE SEQUENCE [LARGE SCALE GENOMIC DNA]</scope>
    <source>
        <strain evidence="1 2">DSE2036</strain>
    </source>
</reference>